<reference evidence="1 2" key="1">
    <citation type="submission" date="2015-10" db="EMBL/GenBank/DDBJ databases">
        <authorList>
            <person name="Gilbert D.G."/>
        </authorList>
    </citation>
    <scope>NUCLEOTIDE SEQUENCE [LARGE SCALE GENOMIC DNA]</scope>
    <source>
        <strain evidence="1">COMA1</strain>
    </source>
</reference>
<accession>A0A0S4LFF9</accession>
<dbReference type="EMBL" id="CZQA01000008">
    <property type="protein sequence ID" value="CUS35389.1"/>
    <property type="molecule type" value="Genomic_DNA"/>
</dbReference>
<sequence length="111" mass="12220">MKRVVVYELLPDMVLARPITNSNGLPIVAAGTVLDTTLIERLQQLGLPSVYVEGDALDSGGKTLDELEAELDHRFRHVAHDPIQQLILRTIRTHLRATHGMGTDVEKSEAA</sequence>
<proteinExistence type="predicted"/>
<dbReference type="RefSeq" id="WP_090747708.1">
    <property type="nucleotide sequence ID" value="NZ_CZQA01000008.1"/>
</dbReference>
<keyword evidence="2" id="KW-1185">Reference proteome</keyword>
<evidence type="ECO:0000313" key="1">
    <source>
        <dbReference type="EMBL" id="CUS35389.1"/>
    </source>
</evidence>
<dbReference type="STRING" id="1742972.COMA1_20251"/>
<organism evidence="1 2">
    <name type="scientific">Candidatus Nitrospira nitrosa</name>
    <dbReference type="NCBI Taxonomy" id="1742972"/>
    <lineage>
        <taxon>Bacteria</taxon>
        <taxon>Pseudomonadati</taxon>
        <taxon>Nitrospirota</taxon>
        <taxon>Nitrospiria</taxon>
        <taxon>Nitrospirales</taxon>
        <taxon>Nitrospiraceae</taxon>
        <taxon>Nitrospira</taxon>
    </lineage>
</organism>
<gene>
    <name evidence="1" type="ORF">COMA1_20251</name>
</gene>
<dbReference type="OrthoDB" id="9799356at2"/>
<dbReference type="AlphaFoldDB" id="A0A0S4LFF9"/>
<protein>
    <submittedName>
        <fullName evidence="1">Uncharacterized protein</fullName>
    </submittedName>
</protein>
<name>A0A0S4LFF9_9BACT</name>
<evidence type="ECO:0000313" key="2">
    <source>
        <dbReference type="Proteomes" id="UP000199032"/>
    </source>
</evidence>
<dbReference type="Proteomes" id="UP000199032">
    <property type="component" value="Unassembled WGS sequence"/>
</dbReference>